<keyword evidence="6" id="KW-0472">Membrane</keyword>
<evidence type="ECO:0000313" key="7">
    <source>
        <dbReference type="EMBL" id="PAV94790.1"/>
    </source>
</evidence>
<accession>A0A2A2M7T0</accession>
<keyword evidence="6" id="KW-1133">Transmembrane helix</keyword>
<proteinExistence type="predicted"/>
<keyword evidence="4" id="KW-0100">Branched-chain amino acid biosynthesis</keyword>
<gene>
    <name evidence="7" type="ORF">CJD50_18755</name>
    <name evidence="8" type="ORF">EYY89_21910</name>
</gene>
<dbReference type="NCBIfam" id="NF007744">
    <property type="entry name" value="PRK10424.1"/>
    <property type="match status" value="1"/>
</dbReference>
<evidence type="ECO:0000256" key="1">
    <source>
        <dbReference type="ARBA" id="ARBA00017652"/>
    </source>
</evidence>
<dbReference type="GeneID" id="69636506"/>
<dbReference type="AlphaFoldDB" id="A0A2A2M7T0"/>
<evidence type="ECO:0000256" key="5">
    <source>
        <dbReference type="ARBA" id="ARBA00033168"/>
    </source>
</evidence>
<evidence type="ECO:0000313" key="9">
    <source>
        <dbReference type="Proteomes" id="UP000218796"/>
    </source>
</evidence>
<dbReference type="GO" id="GO:0008652">
    <property type="term" value="P:amino acid biosynthetic process"/>
    <property type="evidence" value="ECO:0007669"/>
    <property type="project" value="UniProtKB-KW"/>
</dbReference>
<organism evidence="7 9">
    <name type="scientific">Hafnia paralvei</name>
    <dbReference type="NCBI Taxonomy" id="546367"/>
    <lineage>
        <taxon>Bacteria</taxon>
        <taxon>Pseudomonadati</taxon>
        <taxon>Pseudomonadota</taxon>
        <taxon>Gammaproteobacteria</taxon>
        <taxon>Enterobacterales</taxon>
        <taxon>Hafniaceae</taxon>
        <taxon>Hafnia</taxon>
    </lineage>
</organism>
<name>A0A2A2M7T0_9GAMM</name>
<keyword evidence="2" id="KW-0028">Amino-acid biosynthesis</keyword>
<feature type="transmembrane region" description="Helical" evidence="6">
    <location>
        <begin position="6"/>
        <end position="27"/>
    </location>
</feature>
<dbReference type="Proteomes" id="UP000293380">
    <property type="component" value="Unassembled WGS sequence"/>
</dbReference>
<sequence length="32" mass="3345">MKTLVQVLSLVVISVVVIIIPPCGAALGRRKA</sequence>
<protein>
    <recommendedName>
        <fullName evidence="1">ilv operon leader peptide</fullName>
    </recommendedName>
    <alternativeName>
        <fullName evidence="5">ilvGMEDA operon attenuator peptide</fullName>
    </alternativeName>
</protein>
<dbReference type="EMBL" id="NQMS01000010">
    <property type="protein sequence ID" value="PAV94790.1"/>
    <property type="molecule type" value="Genomic_DNA"/>
</dbReference>
<evidence type="ECO:0000256" key="6">
    <source>
        <dbReference type="SAM" id="Phobius"/>
    </source>
</evidence>
<evidence type="ECO:0000313" key="10">
    <source>
        <dbReference type="Proteomes" id="UP000293380"/>
    </source>
</evidence>
<keyword evidence="3" id="KW-0428">Leader peptide</keyword>
<evidence type="ECO:0000256" key="4">
    <source>
        <dbReference type="ARBA" id="ARBA00023304"/>
    </source>
</evidence>
<reference evidence="8 10" key="2">
    <citation type="submission" date="2019-02" db="EMBL/GenBank/DDBJ databases">
        <title>Comparative genomic analysis of the Hafnia genus genomes.</title>
        <authorList>
            <person name="Zhiqiu Y."/>
            <person name="Chao Y."/>
            <person name="Yuhui D."/>
            <person name="Di H."/>
            <person name="Bin L."/>
        </authorList>
    </citation>
    <scope>NUCLEOTIDE SEQUENCE [LARGE SCALE GENOMIC DNA]</scope>
    <source>
        <strain evidence="8 10">PCM_1194</strain>
    </source>
</reference>
<reference evidence="7 9" key="1">
    <citation type="submission" date="2017-08" db="EMBL/GenBank/DDBJ databases">
        <title>Draft Genome Sequence of Hafnia alvei CITHA-6 Isolated from Raw Bovine Milk.</title>
        <authorList>
            <person name="Culligan E.P."/>
            <person name="Mcsweeney A."/>
            <person name="O'Doherty C."/>
            <person name="Gleeson E."/>
            <person name="O'Riordan D."/>
            <person name="Sleator R.D."/>
        </authorList>
    </citation>
    <scope>NUCLEOTIDE SEQUENCE [LARGE SCALE GENOMIC DNA]</scope>
    <source>
        <strain evidence="7 9">CITHA-6</strain>
    </source>
</reference>
<dbReference type="EMBL" id="SITD01000070">
    <property type="protein sequence ID" value="TBM20683.1"/>
    <property type="molecule type" value="Genomic_DNA"/>
</dbReference>
<keyword evidence="6" id="KW-0812">Transmembrane</keyword>
<keyword evidence="9" id="KW-1185">Reference proteome</keyword>
<evidence type="ECO:0000256" key="3">
    <source>
        <dbReference type="ARBA" id="ARBA00022623"/>
    </source>
</evidence>
<comment type="caution">
    <text evidence="7">The sequence shown here is derived from an EMBL/GenBank/DDBJ whole genome shotgun (WGS) entry which is preliminary data.</text>
</comment>
<dbReference type="RefSeq" id="WP_071778685.1">
    <property type="nucleotide sequence ID" value="NZ_CALECD010000014.1"/>
</dbReference>
<dbReference type="Proteomes" id="UP000218796">
    <property type="component" value="Unassembled WGS sequence"/>
</dbReference>
<dbReference type="InterPro" id="IPR012567">
    <property type="entry name" value="IlvGEDA_leader"/>
</dbReference>
<evidence type="ECO:0000256" key="2">
    <source>
        <dbReference type="ARBA" id="ARBA00022605"/>
    </source>
</evidence>
<dbReference type="Pfam" id="PF08046">
    <property type="entry name" value="IlvGEDA_leader"/>
    <property type="match status" value="1"/>
</dbReference>
<evidence type="ECO:0000313" key="8">
    <source>
        <dbReference type="EMBL" id="TBM20683.1"/>
    </source>
</evidence>
<dbReference type="GO" id="GO:0009082">
    <property type="term" value="P:branched-chain amino acid biosynthetic process"/>
    <property type="evidence" value="ECO:0007669"/>
    <property type="project" value="UniProtKB-KW"/>
</dbReference>